<feature type="region of interest" description="Disordered" evidence="1">
    <location>
        <begin position="1"/>
        <end position="21"/>
    </location>
</feature>
<evidence type="ECO:0000256" key="1">
    <source>
        <dbReference type="SAM" id="MobiDB-lite"/>
    </source>
</evidence>
<dbReference type="AlphaFoldDB" id="A0A6J6QHX2"/>
<dbReference type="EMBL" id="CAEZXW010000092">
    <property type="protein sequence ID" value="CAB4711431.1"/>
    <property type="molecule type" value="Genomic_DNA"/>
</dbReference>
<protein>
    <submittedName>
        <fullName evidence="2">Unannotated protein</fullName>
    </submittedName>
</protein>
<sequence length="88" mass="9107">MNLRTHSEPTSVSETPTELETEVAHVPVASFSPPKDGAGALHVSATCPPEAVPARSVGGFGGVPSEVEREIGEYALEPTPLTAAVRKT</sequence>
<proteinExistence type="predicted"/>
<name>A0A6J6QHX2_9ZZZZ</name>
<organism evidence="2">
    <name type="scientific">freshwater metagenome</name>
    <dbReference type="NCBI Taxonomy" id="449393"/>
    <lineage>
        <taxon>unclassified sequences</taxon>
        <taxon>metagenomes</taxon>
        <taxon>ecological metagenomes</taxon>
    </lineage>
</organism>
<reference evidence="2" key="1">
    <citation type="submission" date="2020-05" db="EMBL/GenBank/DDBJ databases">
        <authorList>
            <person name="Chiriac C."/>
            <person name="Salcher M."/>
            <person name="Ghai R."/>
            <person name="Kavagutti S V."/>
        </authorList>
    </citation>
    <scope>NUCLEOTIDE SEQUENCE</scope>
</reference>
<evidence type="ECO:0000313" key="2">
    <source>
        <dbReference type="EMBL" id="CAB4711431.1"/>
    </source>
</evidence>
<accession>A0A6J6QHX2</accession>
<feature type="compositionally biased region" description="Polar residues" evidence="1">
    <location>
        <begin position="8"/>
        <end position="18"/>
    </location>
</feature>
<gene>
    <name evidence="2" type="ORF">UFOPK2593_01193</name>
</gene>